<feature type="coiled-coil region" evidence="9">
    <location>
        <begin position="322"/>
        <end position="349"/>
    </location>
</feature>
<keyword evidence="4" id="KW-1003">Cell membrane</keyword>
<organism evidence="12 13">
    <name type="scientific">Marinobacterium lutimaris</name>
    <dbReference type="NCBI Taxonomy" id="568106"/>
    <lineage>
        <taxon>Bacteria</taxon>
        <taxon>Pseudomonadati</taxon>
        <taxon>Pseudomonadota</taxon>
        <taxon>Gammaproteobacteria</taxon>
        <taxon>Oceanospirillales</taxon>
        <taxon>Oceanospirillaceae</taxon>
        <taxon>Marinobacterium</taxon>
    </lineage>
</organism>
<name>A0A1H5Y300_9GAMM</name>
<dbReference type="AlphaFoldDB" id="A0A1H5Y300"/>
<dbReference type="InterPro" id="IPR043128">
    <property type="entry name" value="Rev_trsase/Diguanyl_cyclase"/>
</dbReference>
<evidence type="ECO:0000256" key="1">
    <source>
        <dbReference type="ARBA" id="ARBA00001946"/>
    </source>
</evidence>
<dbReference type="GO" id="GO:0052621">
    <property type="term" value="F:diguanylate cyclase activity"/>
    <property type="evidence" value="ECO:0007669"/>
    <property type="project" value="UniProtKB-EC"/>
</dbReference>
<dbReference type="CDD" id="cd12915">
    <property type="entry name" value="PDC2_DGC_like"/>
    <property type="match status" value="1"/>
</dbReference>
<evidence type="ECO:0000256" key="7">
    <source>
        <dbReference type="ARBA" id="ARBA00023136"/>
    </source>
</evidence>
<evidence type="ECO:0000256" key="6">
    <source>
        <dbReference type="ARBA" id="ARBA00022989"/>
    </source>
</evidence>
<dbReference type="PANTHER" id="PTHR45138:SF9">
    <property type="entry name" value="DIGUANYLATE CYCLASE DGCM-RELATED"/>
    <property type="match status" value="1"/>
</dbReference>
<feature type="transmembrane region" description="Helical" evidence="10">
    <location>
        <begin position="290"/>
        <end position="309"/>
    </location>
</feature>
<dbReference type="PROSITE" id="PS50887">
    <property type="entry name" value="GGDEF"/>
    <property type="match status" value="1"/>
</dbReference>
<dbReference type="CDD" id="cd01949">
    <property type="entry name" value="GGDEF"/>
    <property type="match status" value="1"/>
</dbReference>
<gene>
    <name evidence="12" type="ORF">SAMN05444390_1011594</name>
</gene>
<evidence type="ECO:0000256" key="9">
    <source>
        <dbReference type="SAM" id="Coils"/>
    </source>
</evidence>
<evidence type="ECO:0000313" key="13">
    <source>
        <dbReference type="Proteomes" id="UP000236745"/>
    </source>
</evidence>
<dbReference type="RefSeq" id="WP_160115471.1">
    <property type="nucleotide sequence ID" value="NZ_FNVQ01000001.1"/>
</dbReference>
<keyword evidence="7 10" id="KW-0472">Membrane</keyword>
<dbReference type="Gene3D" id="3.30.450.20">
    <property type="entry name" value="PAS domain"/>
    <property type="match status" value="1"/>
</dbReference>
<evidence type="ECO:0000256" key="4">
    <source>
        <dbReference type="ARBA" id="ARBA00022475"/>
    </source>
</evidence>
<feature type="domain" description="GGDEF" evidence="11">
    <location>
        <begin position="377"/>
        <end position="514"/>
    </location>
</feature>
<accession>A0A1H5Y300</accession>
<dbReference type="Proteomes" id="UP000236745">
    <property type="component" value="Unassembled WGS sequence"/>
</dbReference>
<comment type="catalytic activity">
    <reaction evidence="8">
        <text>2 GTP = 3',3'-c-di-GMP + 2 diphosphate</text>
        <dbReference type="Rhea" id="RHEA:24898"/>
        <dbReference type="ChEBI" id="CHEBI:33019"/>
        <dbReference type="ChEBI" id="CHEBI:37565"/>
        <dbReference type="ChEBI" id="CHEBI:58805"/>
        <dbReference type="EC" id="2.7.7.65"/>
    </reaction>
</comment>
<dbReference type="Pfam" id="PF00990">
    <property type="entry name" value="GGDEF"/>
    <property type="match status" value="1"/>
</dbReference>
<keyword evidence="9" id="KW-0175">Coiled coil</keyword>
<dbReference type="EMBL" id="FNVQ01000001">
    <property type="protein sequence ID" value="SEG18268.1"/>
    <property type="molecule type" value="Genomic_DNA"/>
</dbReference>
<evidence type="ECO:0000256" key="8">
    <source>
        <dbReference type="ARBA" id="ARBA00034247"/>
    </source>
</evidence>
<keyword evidence="13" id="KW-1185">Reference proteome</keyword>
<evidence type="ECO:0000313" key="12">
    <source>
        <dbReference type="EMBL" id="SEG18268.1"/>
    </source>
</evidence>
<dbReference type="Pfam" id="PF02743">
    <property type="entry name" value="dCache_1"/>
    <property type="match status" value="1"/>
</dbReference>
<dbReference type="SUPFAM" id="SSF55073">
    <property type="entry name" value="Nucleotide cyclase"/>
    <property type="match status" value="1"/>
</dbReference>
<keyword evidence="6 10" id="KW-1133">Transmembrane helix</keyword>
<dbReference type="GO" id="GO:1902201">
    <property type="term" value="P:negative regulation of bacterial-type flagellum-dependent cell motility"/>
    <property type="evidence" value="ECO:0007669"/>
    <property type="project" value="TreeGrafter"/>
</dbReference>
<dbReference type="FunFam" id="3.30.70.270:FF:000001">
    <property type="entry name" value="Diguanylate cyclase domain protein"/>
    <property type="match status" value="1"/>
</dbReference>
<proteinExistence type="predicted"/>
<dbReference type="InterPro" id="IPR029151">
    <property type="entry name" value="Sensor-like_sf"/>
</dbReference>
<evidence type="ECO:0000256" key="10">
    <source>
        <dbReference type="SAM" id="Phobius"/>
    </source>
</evidence>
<reference evidence="12 13" key="1">
    <citation type="submission" date="2016-10" db="EMBL/GenBank/DDBJ databases">
        <authorList>
            <person name="de Groot N.N."/>
        </authorList>
    </citation>
    <scope>NUCLEOTIDE SEQUENCE [LARGE SCALE GENOMIC DNA]</scope>
    <source>
        <strain evidence="12 13">DSM 22012</strain>
    </source>
</reference>
<dbReference type="NCBIfam" id="TIGR00254">
    <property type="entry name" value="GGDEF"/>
    <property type="match status" value="1"/>
</dbReference>
<dbReference type="GO" id="GO:0005886">
    <property type="term" value="C:plasma membrane"/>
    <property type="evidence" value="ECO:0007669"/>
    <property type="project" value="UniProtKB-SubCell"/>
</dbReference>
<dbReference type="InterPro" id="IPR050469">
    <property type="entry name" value="Diguanylate_Cyclase"/>
</dbReference>
<dbReference type="InterPro" id="IPR000160">
    <property type="entry name" value="GGDEF_dom"/>
</dbReference>
<comment type="subcellular location">
    <subcellularLocation>
        <location evidence="2">Cell membrane</location>
        <topology evidence="2">Multi-pass membrane protein</topology>
    </subcellularLocation>
</comment>
<dbReference type="OrthoDB" id="73375at2"/>
<dbReference type="InterPro" id="IPR029787">
    <property type="entry name" value="Nucleotide_cyclase"/>
</dbReference>
<comment type="cofactor">
    <cofactor evidence="1">
        <name>Mg(2+)</name>
        <dbReference type="ChEBI" id="CHEBI:18420"/>
    </cofactor>
</comment>
<evidence type="ECO:0000256" key="3">
    <source>
        <dbReference type="ARBA" id="ARBA00012528"/>
    </source>
</evidence>
<dbReference type="SUPFAM" id="SSF103190">
    <property type="entry name" value="Sensory domain-like"/>
    <property type="match status" value="1"/>
</dbReference>
<dbReference type="Gene3D" id="3.30.70.270">
    <property type="match status" value="1"/>
</dbReference>
<dbReference type="PANTHER" id="PTHR45138">
    <property type="entry name" value="REGULATORY COMPONENTS OF SENSORY TRANSDUCTION SYSTEM"/>
    <property type="match status" value="1"/>
</dbReference>
<evidence type="ECO:0000259" key="11">
    <source>
        <dbReference type="PROSITE" id="PS50887"/>
    </source>
</evidence>
<evidence type="ECO:0000256" key="5">
    <source>
        <dbReference type="ARBA" id="ARBA00022692"/>
    </source>
</evidence>
<dbReference type="SMART" id="SM00267">
    <property type="entry name" value="GGDEF"/>
    <property type="match status" value="1"/>
</dbReference>
<evidence type="ECO:0000256" key="2">
    <source>
        <dbReference type="ARBA" id="ARBA00004651"/>
    </source>
</evidence>
<dbReference type="EC" id="2.7.7.65" evidence="3"/>
<dbReference type="InterPro" id="IPR033479">
    <property type="entry name" value="dCache_1"/>
</dbReference>
<dbReference type="GO" id="GO:0043709">
    <property type="term" value="P:cell adhesion involved in single-species biofilm formation"/>
    <property type="evidence" value="ECO:0007669"/>
    <property type="project" value="TreeGrafter"/>
</dbReference>
<protein>
    <recommendedName>
        <fullName evidence="3">diguanylate cyclase</fullName>
        <ecNumber evidence="3">2.7.7.65</ecNumber>
    </recommendedName>
</protein>
<keyword evidence="5 10" id="KW-0812">Transmembrane</keyword>
<sequence length="519" mass="58535">MASKRYRLEWLKLLLGLVVLGSYLSWSVVERRLSVEAQEYKRLTAQTQIVDNYLNDQLAAISRVLNIVRNNIPDWRAANDSMAHANHEMEEYLKALTDVRNLSVYDRNGTVIASSQPELLHKNYQHRAYFQTTLNDPSPDTLHIGEPMLAVTGLYVFMVTKRIVDENGEFDGVVLASVDPLRFRTTLASVNYADDMWSALAHSKGKQLLMIPEQEGQRGKNLAQPGSFFTRHIESGRDTNLLTGTVYATGEKRVMALRTIRPSGLYLDEPLILAVGRDLDAVYKDWKRFALTRLIFFILISLVSCFLMYRVQRSKRRTEKAKRASAALIQQQNEQLNALNEELRKLAMHDALTGVANRRSFDERFELEWRRCRRETLPLAVVMIDIDYFKAFNDHYGHVIGDQCLQSVAQQLQQYSARGSDFVARFGGEEFICLLPNTDFDQAAQYAESLRLAIEQLNIPHASSEVSGRLTISLGFAVCIPGNDSASTELIVKADECLYRAKAGGRNQAVGVDGCGAPG</sequence>
<dbReference type="CDD" id="cd12914">
    <property type="entry name" value="PDC1_DGC_like"/>
    <property type="match status" value="1"/>
</dbReference>